<keyword evidence="17" id="KW-1133">Transmembrane helix</keyword>
<evidence type="ECO:0000256" key="4">
    <source>
        <dbReference type="ARBA" id="ARBA00018638"/>
    </source>
</evidence>
<feature type="domain" description="Glycosyl transferase family 51" evidence="19">
    <location>
        <begin position="82"/>
        <end position="245"/>
    </location>
</feature>
<sequence>MESNKTASPKKNASQKRKKKKSSGTFLNILKVFLILMIVGGLLGSGVVYFYVKNVLKDIKAIDPTLIEKALTENSIIVDGEGRVLEQIQNKNGLRTVVRYNDISKNLINAFVAVEDKTFWEHNGFNIVRLFGAVKDTILTGKRLGGTSTITQQLARNIYLTNERNLERKIKEAYYAIEIEKYLKKEQIIEGYLNLIYLGSGSYGVEAAAQTYFSKSAKDLDLVEAAMLAGVPKEPERYQPMIKKNRDKVKPGDYVIDDSDPLYTIIYNPGCEDRYKLILSLMKINGYISEEEYQVAKNTDLRTKLHPTKSTSTEISSYFSDMVKDEVIKDLIAAYGYTYDEASNLLYTKGLVIHSTIDFDMQKILESNYDADNFTSYFGESTYAAVKAFQSKYNLSADGIAGQGTIAKIGEVTGMDTSVFTQNLYKKGSDGEEVILLKKALYGQGFLQNNENFPKVTVTFNKEGNIISEETKNTILYKQSNFINAEKQLMIPSSDYKFDDQGNLVLLRNKRLSFYAHSKDDQLTSIQVVVKNTFTYNEEASGKSSGKKNIEGLYTYEGRDVSIPNEYKSFDADKNVVVDKAFLSKEPDFFKIDGNQTLLIDKKNYYVSDTGIIQPQSAMVIIDYHTGQLKAIVGGRNISGQKIYNRAINPRQPGSSIKPLSIYTPAIDSLKYTVATPIDDRPLYLNDNPSIRWPYNWYEHSSTYPKHWGLVTLRKSMQYSINTVATFIANDLGVETCISYLQKFGITSLVTEGGTSDMNLSSVSMGGMTQGVSPLEMTNAYGAIANKGVLTELITYTSVENNKGETILENNQTKDVVVDENVAYIVQNMMESTVTSGIASSARISPNNSTIPVAGKTGTTSNKMDAWFIGFTPYYVAGVWFGNDVNMPLDQGSGISALFWKTVMSEIHADLEPKKFERPSDIVTSKVDTMSGKLPTDLSYMDPRNTVISEIFIKGTEPTEEDDVHVAGSICLESGKLATPNCPTTLVENRVFVKRPIPYVPEENLDNRGNPIILGDWIYELPTEECDIHNSTIIDTFDYSNYEGVTPTIKFADGSTVVQRPFFIELNDGQKVLLPIDTKILTDNSILFPDGSTIPAYMIKFIPSFTAEDLDRMNTTPSIKDAIQGVDDNSNVSEDNLNTNN</sequence>
<feature type="domain" description="Peptidoglycan binding-like" evidence="20">
    <location>
        <begin position="361"/>
        <end position="408"/>
    </location>
</feature>
<comment type="function">
    <text evidence="1">Cell wall formation. Synthesis of cross-linked peptidoglycan from the lipid intermediates. The enzyme has a penicillin-insensitive transglycosylase N-terminal domain (formation of linear glycan strands) and a penicillin-sensitive transpeptidase C-terminal domain (cross-linking of the peptide subunits).</text>
</comment>
<dbReference type="EMBL" id="JADKNH010000006">
    <property type="protein sequence ID" value="MBF4693828.1"/>
    <property type="molecule type" value="Genomic_DNA"/>
</dbReference>
<keyword evidence="7" id="KW-0328">Glycosyltransferase</keyword>
<dbReference type="Pfam" id="PF00912">
    <property type="entry name" value="Transgly"/>
    <property type="match status" value="1"/>
</dbReference>
<evidence type="ECO:0000313" key="22">
    <source>
        <dbReference type="Proteomes" id="UP000614200"/>
    </source>
</evidence>
<keyword evidence="17" id="KW-0472">Membrane</keyword>
<dbReference type="PANTHER" id="PTHR32282:SF33">
    <property type="entry name" value="PEPTIDOGLYCAN GLYCOSYLTRANSFERASE"/>
    <property type="match status" value="1"/>
</dbReference>
<keyword evidence="11" id="KW-0046">Antibiotic resistance</keyword>
<feature type="region of interest" description="Disordered" evidence="16">
    <location>
        <begin position="1121"/>
        <end position="1141"/>
    </location>
</feature>
<evidence type="ECO:0000256" key="17">
    <source>
        <dbReference type="SAM" id="Phobius"/>
    </source>
</evidence>
<dbReference type="InterPro" id="IPR050396">
    <property type="entry name" value="Glycosyltr_51/Transpeptidase"/>
</dbReference>
<keyword evidence="22" id="KW-1185">Reference proteome</keyword>
<dbReference type="RefSeq" id="WP_194702059.1">
    <property type="nucleotide sequence ID" value="NZ_JADKNH010000006.1"/>
</dbReference>
<gene>
    <name evidence="21" type="ORF">ISU02_11875</name>
</gene>
<evidence type="ECO:0000256" key="12">
    <source>
        <dbReference type="ARBA" id="ARBA00023268"/>
    </source>
</evidence>
<dbReference type="InterPro" id="IPR012338">
    <property type="entry name" value="Beta-lactam/transpept-like"/>
</dbReference>
<evidence type="ECO:0000256" key="3">
    <source>
        <dbReference type="ARBA" id="ARBA00012448"/>
    </source>
</evidence>
<name>A0ABR9ZUJ3_9FIRM</name>
<dbReference type="InterPro" id="IPR001460">
    <property type="entry name" value="PCN-bd_Tpept"/>
</dbReference>
<dbReference type="EC" id="3.4.16.4" evidence="3"/>
<evidence type="ECO:0000256" key="7">
    <source>
        <dbReference type="ARBA" id="ARBA00022676"/>
    </source>
</evidence>
<dbReference type="Gene3D" id="1.10.3810.10">
    <property type="entry name" value="Biosynthetic peptidoglycan transglycosylase-like"/>
    <property type="match status" value="1"/>
</dbReference>
<dbReference type="PANTHER" id="PTHR32282">
    <property type="entry name" value="BINDING PROTEIN TRANSPEPTIDASE, PUTATIVE-RELATED"/>
    <property type="match status" value="1"/>
</dbReference>
<dbReference type="SUPFAM" id="SSF56601">
    <property type="entry name" value="beta-lactamase/transpeptidase-like"/>
    <property type="match status" value="1"/>
</dbReference>
<keyword evidence="10" id="KW-0735">Signal-anchor</keyword>
<organism evidence="21 22">
    <name type="scientific">Fusibacter ferrireducens</name>
    <dbReference type="NCBI Taxonomy" id="2785058"/>
    <lineage>
        <taxon>Bacteria</taxon>
        <taxon>Bacillati</taxon>
        <taxon>Bacillota</taxon>
        <taxon>Clostridia</taxon>
        <taxon>Eubacteriales</taxon>
        <taxon>Eubacteriales Family XII. Incertae Sedis</taxon>
        <taxon>Fusibacter</taxon>
    </lineage>
</organism>
<dbReference type="Gene3D" id="3.40.710.10">
    <property type="entry name" value="DD-peptidase/beta-lactamase superfamily"/>
    <property type="match status" value="1"/>
</dbReference>
<comment type="caution">
    <text evidence="21">The sequence shown here is derived from an EMBL/GenBank/DDBJ whole genome shotgun (WGS) entry which is preliminary data.</text>
</comment>
<protein>
    <recommendedName>
        <fullName evidence="4">Penicillin-binding protein 1A</fullName>
        <ecNumber evidence="14">2.4.99.28</ecNumber>
        <ecNumber evidence="3">3.4.16.4</ecNumber>
    </recommendedName>
</protein>
<comment type="subcellular location">
    <subcellularLocation>
        <location evidence="2">Cell membrane</location>
        <topology evidence="2">Single-pass type II membrane protein</topology>
    </subcellularLocation>
</comment>
<evidence type="ECO:0000256" key="14">
    <source>
        <dbReference type="ARBA" id="ARBA00044770"/>
    </source>
</evidence>
<proteinExistence type="predicted"/>
<evidence type="ECO:0000256" key="16">
    <source>
        <dbReference type="SAM" id="MobiDB-lite"/>
    </source>
</evidence>
<reference evidence="21 22" key="1">
    <citation type="submission" date="2020-11" db="EMBL/GenBank/DDBJ databases">
        <title>Fusibacter basophilias sp. nov.</title>
        <authorList>
            <person name="Qiu D."/>
        </authorList>
    </citation>
    <scope>NUCLEOTIDE SEQUENCE [LARGE SCALE GENOMIC DNA]</scope>
    <source>
        <strain evidence="21 22">Q10-2</strain>
    </source>
</reference>
<keyword evidence="9" id="KW-0378">Hydrolase</keyword>
<evidence type="ECO:0000256" key="8">
    <source>
        <dbReference type="ARBA" id="ARBA00022679"/>
    </source>
</evidence>
<dbReference type="Pfam" id="PF00905">
    <property type="entry name" value="Transpeptidase"/>
    <property type="match status" value="1"/>
</dbReference>
<evidence type="ECO:0000259" key="20">
    <source>
        <dbReference type="Pfam" id="PF01471"/>
    </source>
</evidence>
<dbReference type="Pfam" id="PF01471">
    <property type="entry name" value="PG_binding_1"/>
    <property type="match status" value="1"/>
</dbReference>
<comment type="catalytic activity">
    <reaction evidence="15">
        <text>[GlcNAc-(1-&gt;4)-Mur2Ac(oyl-L-Ala-gamma-D-Glu-L-Lys-D-Ala-D-Ala)](n)-di-trans,octa-cis-undecaprenyl diphosphate + beta-D-GlcNAc-(1-&gt;4)-Mur2Ac(oyl-L-Ala-gamma-D-Glu-L-Lys-D-Ala-D-Ala)-di-trans,octa-cis-undecaprenyl diphosphate = [GlcNAc-(1-&gt;4)-Mur2Ac(oyl-L-Ala-gamma-D-Glu-L-Lys-D-Ala-D-Ala)](n+1)-di-trans,octa-cis-undecaprenyl diphosphate + di-trans,octa-cis-undecaprenyl diphosphate + H(+)</text>
        <dbReference type="Rhea" id="RHEA:23708"/>
        <dbReference type="Rhea" id="RHEA-COMP:9602"/>
        <dbReference type="Rhea" id="RHEA-COMP:9603"/>
        <dbReference type="ChEBI" id="CHEBI:15378"/>
        <dbReference type="ChEBI" id="CHEBI:58405"/>
        <dbReference type="ChEBI" id="CHEBI:60033"/>
        <dbReference type="ChEBI" id="CHEBI:78435"/>
        <dbReference type="EC" id="2.4.99.28"/>
    </reaction>
</comment>
<evidence type="ECO:0000256" key="1">
    <source>
        <dbReference type="ARBA" id="ARBA00002624"/>
    </source>
</evidence>
<dbReference type="Proteomes" id="UP000614200">
    <property type="component" value="Unassembled WGS sequence"/>
</dbReference>
<evidence type="ECO:0000256" key="10">
    <source>
        <dbReference type="ARBA" id="ARBA00022968"/>
    </source>
</evidence>
<dbReference type="InterPro" id="IPR036366">
    <property type="entry name" value="PGBDSf"/>
</dbReference>
<feature type="domain" description="Penicillin-binding protein transpeptidase" evidence="18">
    <location>
        <begin position="618"/>
        <end position="902"/>
    </location>
</feature>
<dbReference type="SUPFAM" id="SSF47090">
    <property type="entry name" value="PGBD-like"/>
    <property type="match status" value="1"/>
</dbReference>
<keyword evidence="8" id="KW-0808">Transferase</keyword>
<comment type="catalytic activity">
    <reaction evidence="13">
        <text>Preferential cleavage: (Ac)2-L-Lys-D-Ala-|-D-Ala. Also transpeptidation of peptidyl-alanyl moieties that are N-acyl substituents of D-alanine.</text>
        <dbReference type="EC" id="3.4.16.4"/>
    </reaction>
</comment>
<dbReference type="SUPFAM" id="SSF53955">
    <property type="entry name" value="Lysozyme-like"/>
    <property type="match status" value="1"/>
</dbReference>
<dbReference type="EC" id="2.4.99.28" evidence="14"/>
<evidence type="ECO:0000256" key="9">
    <source>
        <dbReference type="ARBA" id="ARBA00022801"/>
    </source>
</evidence>
<evidence type="ECO:0000256" key="15">
    <source>
        <dbReference type="ARBA" id="ARBA00049902"/>
    </source>
</evidence>
<dbReference type="InterPro" id="IPR023346">
    <property type="entry name" value="Lysozyme-like_dom_sf"/>
</dbReference>
<keyword evidence="17" id="KW-0812">Transmembrane</keyword>
<dbReference type="InterPro" id="IPR036365">
    <property type="entry name" value="PGBD-like_sf"/>
</dbReference>
<accession>A0ABR9ZUJ3</accession>
<evidence type="ECO:0000259" key="18">
    <source>
        <dbReference type="Pfam" id="PF00905"/>
    </source>
</evidence>
<feature type="transmembrane region" description="Helical" evidence="17">
    <location>
        <begin position="26"/>
        <end position="52"/>
    </location>
</feature>
<evidence type="ECO:0000256" key="13">
    <source>
        <dbReference type="ARBA" id="ARBA00034000"/>
    </source>
</evidence>
<evidence type="ECO:0000256" key="2">
    <source>
        <dbReference type="ARBA" id="ARBA00004401"/>
    </source>
</evidence>
<evidence type="ECO:0000256" key="11">
    <source>
        <dbReference type="ARBA" id="ARBA00023251"/>
    </source>
</evidence>
<dbReference type="InterPro" id="IPR002477">
    <property type="entry name" value="Peptidoglycan-bd-like"/>
</dbReference>
<dbReference type="InterPro" id="IPR036950">
    <property type="entry name" value="PBP_transglycosylase"/>
</dbReference>
<dbReference type="InterPro" id="IPR001264">
    <property type="entry name" value="Glyco_trans_51"/>
</dbReference>
<dbReference type="Gene3D" id="1.10.101.10">
    <property type="entry name" value="PGBD-like superfamily/PGBD"/>
    <property type="match status" value="1"/>
</dbReference>
<evidence type="ECO:0000313" key="21">
    <source>
        <dbReference type="EMBL" id="MBF4693828.1"/>
    </source>
</evidence>
<feature type="compositionally biased region" description="Polar residues" evidence="16">
    <location>
        <begin position="1127"/>
        <end position="1141"/>
    </location>
</feature>
<keyword evidence="12" id="KW-0511">Multifunctional enzyme</keyword>
<keyword evidence="6" id="KW-0645">Protease</keyword>
<evidence type="ECO:0000256" key="6">
    <source>
        <dbReference type="ARBA" id="ARBA00022670"/>
    </source>
</evidence>
<keyword evidence="5" id="KW-0121">Carboxypeptidase</keyword>
<evidence type="ECO:0000259" key="19">
    <source>
        <dbReference type="Pfam" id="PF00912"/>
    </source>
</evidence>
<evidence type="ECO:0000256" key="5">
    <source>
        <dbReference type="ARBA" id="ARBA00022645"/>
    </source>
</evidence>